<dbReference type="InterPro" id="IPR036388">
    <property type="entry name" value="WH-like_DNA-bd_sf"/>
</dbReference>
<dbReference type="GO" id="GO:0006950">
    <property type="term" value="P:response to stress"/>
    <property type="evidence" value="ECO:0007669"/>
    <property type="project" value="TreeGrafter"/>
</dbReference>
<keyword evidence="3" id="KW-0238">DNA-binding</keyword>
<dbReference type="EMBL" id="JACHNF010000001">
    <property type="protein sequence ID" value="MBB5981844.1"/>
    <property type="molecule type" value="Genomic_DNA"/>
</dbReference>
<dbReference type="InterPro" id="IPR000835">
    <property type="entry name" value="HTH_MarR-typ"/>
</dbReference>
<dbReference type="GO" id="GO:0003700">
    <property type="term" value="F:DNA-binding transcription factor activity"/>
    <property type="evidence" value="ECO:0007669"/>
    <property type="project" value="InterPro"/>
</dbReference>
<feature type="region of interest" description="Disordered" evidence="1">
    <location>
        <begin position="1"/>
        <end position="40"/>
    </location>
</feature>
<dbReference type="RefSeq" id="WP_238352547.1">
    <property type="nucleotide sequence ID" value="NZ_BAAAVN010000020.1"/>
</dbReference>
<sequence length="181" mass="18611">MDEDMNNTNPAPTANPPEPAAEAADPAAAATAAPEAAGAVEAASVEAVEGAMVAIRRRQARRTFGVQAGGSDPVQEVLDAVEAAGGEPIGVNGVAAALGVDQPRASKLVAAAVAGGLIRREADQADGRRTNLVLTPAGHDQLATVHKHRQSRFADAMADWTPAERTTFATLLTRFVTTLDR</sequence>
<dbReference type="InterPro" id="IPR039422">
    <property type="entry name" value="MarR/SlyA-like"/>
</dbReference>
<dbReference type="SUPFAM" id="SSF46785">
    <property type="entry name" value="Winged helix' DNA-binding domain"/>
    <property type="match status" value="1"/>
</dbReference>
<dbReference type="AlphaFoldDB" id="A0A841DRU4"/>
<evidence type="ECO:0000256" key="1">
    <source>
        <dbReference type="SAM" id="MobiDB-lite"/>
    </source>
</evidence>
<evidence type="ECO:0000313" key="4">
    <source>
        <dbReference type="Proteomes" id="UP000558997"/>
    </source>
</evidence>
<dbReference type="InterPro" id="IPR036390">
    <property type="entry name" value="WH_DNA-bd_sf"/>
</dbReference>
<dbReference type="Proteomes" id="UP000558997">
    <property type="component" value="Unassembled WGS sequence"/>
</dbReference>
<accession>A0A841DRU4</accession>
<feature type="domain" description="HTH marR-type" evidence="2">
    <location>
        <begin position="63"/>
        <end position="165"/>
    </location>
</feature>
<dbReference type="PANTHER" id="PTHR33164">
    <property type="entry name" value="TRANSCRIPTIONAL REGULATOR, MARR FAMILY"/>
    <property type="match status" value="1"/>
</dbReference>
<evidence type="ECO:0000259" key="2">
    <source>
        <dbReference type="SMART" id="SM00347"/>
    </source>
</evidence>
<dbReference type="GO" id="GO:0003677">
    <property type="term" value="F:DNA binding"/>
    <property type="evidence" value="ECO:0007669"/>
    <property type="project" value="UniProtKB-KW"/>
</dbReference>
<keyword evidence="4" id="KW-1185">Reference proteome</keyword>
<name>A0A841DRU4_9ACTN</name>
<evidence type="ECO:0000313" key="3">
    <source>
        <dbReference type="EMBL" id="MBB5981844.1"/>
    </source>
</evidence>
<dbReference type="Gene3D" id="1.10.10.10">
    <property type="entry name" value="Winged helix-like DNA-binding domain superfamily/Winged helix DNA-binding domain"/>
    <property type="match status" value="1"/>
</dbReference>
<dbReference type="PANTHER" id="PTHR33164:SF57">
    <property type="entry name" value="MARR-FAMILY TRANSCRIPTIONAL REGULATOR"/>
    <property type="match status" value="1"/>
</dbReference>
<dbReference type="SMART" id="SM00347">
    <property type="entry name" value="HTH_MARR"/>
    <property type="match status" value="1"/>
</dbReference>
<gene>
    <name evidence="3" type="ORF">HDA44_005185</name>
</gene>
<reference evidence="3 4" key="1">
    <citation type="submission" date="2020-08" db="EMBL/GenBank/DDBJ databases">
        <title>Sequencing the genomes of 1000 actinobacteria strains.</title>
        <authorList>
            <person name="Klenk H.-P."/>
        </authorList>
    </citation>
    <scope>NUCLEOTIDE SEQUENCE [LARGE SCALE GENOMIC DNA]</scope>
    <source>
        <strain evidence="3 4">DSM 17294</strain>
    </source>
</reference>
<comment type="caution">
    <text evidence="3">The sequence shown here is derived from an EMBL/GenBank/DDBJ whole genome shotgun (WGS) entry which is preliminary data.</text>
</comment>
<proteinExistence type="predicted"/>
<dbReference type="Pfam" id="PF12802">
    <property type="entry name" value="MarR_2"/>
    <property type="match status" value="1"/>
</dbReference>
<feature type="compositionally biased region" description="Low complexity" evidence="1">
    <location>
        <begin position="20"/>
        <end position="40"/>
    </location>
</feature>
<organism evidence="3 4">
    <name type="scientific">Kribbella solani</name>
    <dbReference type="NCBI Taxonomy" id="236067"/>
    <lineage>
        <taxon>Bacteria</taxon>
        <taxon>Bacillati</taxon>
        <taxon>Actinomycetota</taxon>
        <taxon>Actinomycetes</taxon>
        <taxon>Propionibacteriales</taxon>
        <taxon>Kribbellaceae</taxon>
        <taxon>Kribbella</taxon>
    </lineage>
</organism>
<protein>
    <submittedName>
        <fullName evidence="3">DNA-binding MarR family transcriptional regulator</fullName>
    </submittedName>
</protein>